<evidence type="ECO:0000256" key="1">
    <source>
        <dbReference type="ARBA" id="ARBA00022723"/>
    </source>
</evidence>
<feature type="domain" description="NACHT" evidence="5">
    <location>
        <begin position="323"/>
        <end position="449"/>
    </location>
</feature>
<evidence type="ECO:0000313" key="6">
    <source>
        <dbReference type="EMBL" id="SDY62822.1"/>
    </source>
</evidence>
<feature type="region of interest" description="Disordered" evidence="4">
    <location>
        <begin position="737"/>
        <end position="766"/>
    </location>
</feature>
<sequence>MVGRRARAPGGGDGTAGMHSRSGQANEAGSVHRRGVAVYLAAHGLAGRPVAGADPGPGAPTPVALQFETAHATDDLLCTLSDQTRLFISAKRTCGNDAELRDTIAQWEQQVDHLQPGDRLVLATAEPKSIVRHLGAALRRRRKAPTSVPSVLEEAALRELSQQLTPCKRDRILDAAVILVIDAVEPGDPHHDVASALLEGPVVPAGDGVTALSHLERAFHTQAGTAYSGDVDQWVRELVDRGVTVYADLAGPAAAAARARAVAVEQYRGILTADAGRVDLTMLADDVEPLIVDDLADQLQVTVKGRGKDKDSVPLLTVARRRTRLMINGLPGAGKSAAMTQLAARWAGQPIAPLPVLVRLRDLLPTCTAASDVTVDRLCETAAASVPARHRHALVDGLLEHVLRGEAVLLLDGLDECLDRRAVIAQGLAQAVATLPADTGVVLTTRPSGVTAAGRLALDEVALTTPTGLEVVLEQLLRHIADVRVPAADRTSWVTDRGHRVREITRAHEDMGSVPLLAVLTTLVIADGSNPPAPEDTAAVLHRAVQLTASRWEQHRAQLPGARPGPTEGQLLEGFAAIGHLLSERAAPTVTDVDAAVAAMLTARWGQAAGPAAEASEAIRRFWDDHVGVFVAGRDNRVVARSRVFAEIGAAMHSERLPAEDLSRWVAAAVDDPDRHNALLLAAQLDSRVVDELLRPGDHADVRSRLAATGMRGRAGRDIDRAGRLLNLLTAAAARAAATEPGTPAPSGTSSGGRQTDRGLGDAVTEQRLRRDGPVWPWALEIARLPVPSPLNRRRLEVLAGLPLTEDQHRVGRGIAALAAADAASRALTPRERTDVLSMLTVPLPPKEEVRRVARNHMVFGTSPGLLAGLDEGTARAAVRLPELGEDAIEPIATIAPRAWYRTAGQIAAAMEVHGHHIDVMGVAADTWRFFAQIGEDFREASRKLLTTVAALSAQDVELTAAQRWRLPLLTSLLVSLSVDKVSVSDLRDVRLDPDPERQQWLRLMALGSGIDLAGLAAEARAAISEDAAAGDDRPPVPFSLAWVWPAADRRAATLQGADEEELAIAVSLLGAESDWIADSAVGLLWEATGVPRLNEQVAAILDQELSVGRRVQVAMLSCVLSPDPAASAARLLDDPDPALRRAAARLFRDAGEEGWAEDGRERALADEDVAVRIAAGAASLHEPGQPPPTYWSCTWCGERNDVTAETCQNCDLGRPTPARA</sequence>
<dbReference type="InterPro" id="IPR001876">
    <property type="entry name" value="Znf_RanBP2"/>
</dbReference>
<feature type="compositionally biased region" description="Basic and acidic residues" evidence="4">
    <location>
        <begin position="755"/>
        <end position="766"/>
    </location>
</feature>
<evidence type="ECO:0000256" key="4">
    <source>
        <dbReference type="SAM" id="MobiDB-lite"/>
    </source>
</evidence>
<evidence type="ECO:0000313" key="7">
    <source>
        <dbReference type="Proteomes" id="UP000198921"/>
    </source>
</evidence>
<dbReference type="GO" id="GO:0008270">
    <property type="term" value="F:zinc ion binding"/>
    <property type="evidence" value="ECO:0007669"/>
    <property type="project" value="UniProtKB-KW"/>
</dbReference>
<gene>
    <name evidence="6" type="ORF">SAMN05660209_03310</name>
</gene>
<dbReference type="PROSITE" id="PS01358">
    <property type="entry name" value="ZF_RANBP2_1"/>
    <property type="match status" value="1"/>
</dbReference>
<dbReference type="AlphaFoldDB" id="A0A1H3LEF8"/>
<evidence type="ECO:0000256" key="3">
    <source>
        <dbReference type="ARBA" id="ARBA00022833"/>
    </source>
</evidence>
<name>A0A1H3LEF8_9ACTN</name>
<keyword evidence="7" id="KW-1185">Reference proteome</keyword>
<keyword evidence="2" id="KW-0863">Zinc-finger</keyword>
<organism evidence="6 7">
    <name type="scientific">Geodermatophilus africanus</name>
    <dbReference type="NCBI Taxonomy" id="1137993"/>
    <lineage>
        <taxon>Bacteria</taxon>
        <taxon>Bacillati</taxon>
        <taxon>Actinomycetota</taxon>
        <taxon>Actinomycetes</taxon>
        <taxon>Geodermatophilales</taxon>
        <taxon>Geodermatophilaceae</taxon>
        <taxon>Geodermatophilus</taxon>
    </lineage>
</organism>
<dbReference type="Proteomes" id="UP000198921">
    <property type="component" value="Unassembled WGS sequence"/>
</dbReference>
<dbReference type="InterPro" id="IPR007111">
    <property type="entry name" value="NACHT_NTPase"/>
</dbReference>
<keyword evidence="1" id="KW-0479">Metal-binding</keyword>
<keyword evidence="3" id="KW-0862">Zinc</keyword>
<dbReference type="Gene3D" id="3.40.50.300">
    <property type="entry name" value="P-loop containing nucleotide triphosphate hydrolases"/>
    <property type="match status" value="1"/>
</dbReference>
<feature type="region of interest" description="Disordered" evidence="4">
    <location>
        <begin position="1"/>
        <end position="29"/>
    </location>
</feature>
<feature type="compositionally biased region" description="Low complexity" evidence="4">
    <location>
        <begin position="737"/>
        <end position="754"/>
    </location>
</feature>
<dbReference type="EMBL" id="FNOT01000009">
    <property type="protein sequence ID" value="SDY62822.1"/>
    <property type="molecule type" value="Genomic_DNA"/>
</dbReference>
<dbReference type="STRING" id="1137993.SAMN05660209_03310"/>
<dbReference type="PROSITE" id="PS50837">
    <property type="entry name" value="NACHT"/>
    <property type="match status" value="1"/>
</dbReference>
<evidence type="ECO:0000259" key="5">
    <source>
        <dbReference type="PROSITE" id="PS50837"/>
    </source>
</evidence>
<dbReference type="InterPro" id="IPR027417">
    <property type="entry name" value="P-loop_NTPase"/>
</dbReference>
<proteinExistence type="predicted"/>
<accession>A0A1H3LEF8</accession>
<protein>
    <submittedName>
        <fullName evidence="6">NACHT domain-containing protein</fullName>
    </submittedName>
</protein>
<evidence type="ECO:0000256" key="2">
    <source>
        <dbReference type="ARBA" id="ARBA00022771"/>
    </source>
</evidence>
<dbReference type="SUPFAM" id="SSF52540">
    <property type="entry name" value="P-loop containing nucleoside triphosphate hydrolases"/>
    <property type="match status" value="1"/>
</dbReference>
<dbReference type="Pfam" id="PF05729">
    <property type="entry name" value="NACHT"/>
    <property type="match status" value="1"/>
</dbReference>
<reference evidence="7" key="1">
    <citation type="submission" date="2016-10" db="EMBL/GenBank/DDBJ databases">
        <authorList>
            <person name="Varghese N."/>
            <person name="Submissions S."/>
        </authorList>
    </citation>
    <scope>NUCLEOTIDE SEQUENCE [LARGE SCALE GENOMIC DNA]</scope>
    <source>
        <strain evidence="7">DSM 45422</strain>
    </source>
</reference>